<sequence>MICNNCKQSYDDNLNACPYCGAAKAVTDNIPPQQYGQVPPQAYQANSPAKGTATGSLVCGIIAIAIGVFVPLAGLILGIIALTLGNKAKCMLPADQRGMATAGFICGIIGIVIAVIFWIINAVVAASMLSYLYY</sequence>
<keyword evidence="1" id="KW-0472">Membrane</keyword>
<evidence type="ECO:0000256" key="1">
    <source>
        <dbReference type="SAM" id="Phobius"/>
    </source>
</evidence>
<gene>
    <name evidence="2" type="ORF">HMPREF3293_00371</name>
</gene>
<organism evidence="2 3">
    <name type="scientific">Christensenella minuta</name>
    <dbReference type="NCBI Taxonomy" id="626937"/>
    <lineage>
        <taxon>Bacteria</taxon>
        <taxon>Bacillati</taxon>
        <taxon>Bacillota</taxon>
        <taxon>Clostridia</taxon>
        <taxon>Christensenellales</taxon>
        <taxon>Christensenellaceae</taxon>
        <taxon>Christensenella</taxon>
    </lineage>
</organism>
<feature type="transmembrane region" description="Helical" evidence="1">
    <location>
        <begin position="104"/>
        <end position="133"/>
    </location>
</feature>
<dbReference type="STRING" id="626937.HMPREF3293_00371"/>
<keyword evidence="3" id="KW-1185">Reference proteome</keyword>
<accession>A0A136Q829</accession>
<evidence type="ECO:0008006" key="4">
    <source>
        <dbReference type="Google" id="ProtNLM"/>
    </source>
</evidence>
<evidence type="ECO:0000313" key="3">
    <source>
        <dbReference type="Proteomes" id="UP000070366"/>
    </source>
</evidence>
<keyword evidence="1" id="KW-1133">Transmembrane helix</keyword>
<reference evidence="2 3" key="1">
    <citation type="submission" date="2016-02" db="EMBL/GenBank/DDBJ databases">
        <authorList>
            <person name="Wen L."/>
            <person name="He K."/>
            <person name="Yang H."/>
        </authorList>
    </citation>
    <scope>NUCLEOTIDE SEQUENCE [LARGE SCALE GENOMIC DNA]</scope>
    <source>
        <strain evidence="2 3">DSM 22607</strain>
    </source>
</reference>
<dbReference type="Proteomes" id="UP000070366">
    <property type="component" value="Unassembled WGS sequence"/>
</dbReference>
<protein>
    <recommendedName>
        <fullName evidence="4">DUF4190 domain-containing protein</fullName>
    </recommendedName>
</protein>
<dbReference type="AlphaFoldDB" id="A0A136Q829"/>
<dbReference type="RefSeq" id="WP_197502988.1">
    <property type="nucleotide sequence ID" value="NZ_CABMOF010000014.1"/>
</dbReference>
<proteinExistence type="predicted"/>
<feature type="transmembrane region" description="Helical" evidence="1">
    <location>
        <begin position="55"/>
        <end position="84"/>
    </location>
</feature>
<evidence type="ECO:0000313" key="2">
    <source>
        <dbReference type="EMBL" id="KXK66825.1"/>
    </source>
</evidence>
<keyword evidence="1" id="KW-0812">Transmembrane</keyword>
<comment type="caution">
    <text evidence="2">The sequence shown here is derived from an EMBL/GenBank/DDBJ whole genome shotgun (WGS) entry which is preliminary data.</text>
</comment>
<name>A0A136Q829_9FIRM</name>
<dbReference type="EMBL" id="LSZW01000030">
    <property type="protein sequence ID" value="KXK66825.1"/>
    <property type="molecule type" value="Genomic_DNA"/>
</dbReference>